<dbReference type="PANTHER" id="PTHR33840">
    <property type="match status" value="1"/>
</dbReference>
<dbReference type="PANTHER" id="PTHR33840:SF1">
    <property type="entry name" value="TLE1 PHOSPHOLIPASE DOMAIN-CONTAINING PROTEIN"/>
    <property type="match status" value="1"/>
</dbReference>
<accession>A0A1Y5SRT5</accession>
<name>A0A1Y5SRT5_9RHOB</name>
<dbReference type="RefSeq" id="WP_085849423.1">
    <property type="nucleotide sequence ID" value="NZ_FNZV01000005.1"/>
</dbReference>
<dbReference type="EMBL" id="FWFW01000006">
    <property type="protein sequence ID" value="SLN46976.1"/>
    <property type="molecule type" value="Genomic_DNA"/>
</dbReference>
<proteinExistence type="predicted"/>
<evidence type="ECO:0000259" key="1">
    <source>
        <dbReference type="Pfam" id="PF09994"/>
    </source>
</evidence>
<dbReference type="STRING" id="658057.SAMN04488032_10526"/>
<organism evidence="2 3">
    <name type="scientific">Pacificibacter marinus</name>
    <dbReference type="NCBI Taxonomy" id="658057"/>
    <lineage>
        <taxon>Bacteria</taxon>
        <taxon>Pseudomonadati</taxon>
        <taxon>Pseudomonadota</taxon>
        <taxon>Alphaproteobacteria</taxon>
        <taxon>Rhodobacterales</taxon>
        <taxon>Roseobacteraceae</taxon>
        <taxon>Pacificibacter</taxon>
    </lineage>
</organism>
<reference evidence="2 3" key="1">
    <citation type="submission" date="2017-03" db="EMBL/GenBank/DDBJ databases">
        <authorList>
            <person name="Afonso C.L."/>
            <person name="Miller P.J."/>
            <person name="Scott M.A."/>
            <person name="Spackman E."/>
            <person name="Goraichik I."/>
            <person name="Dimitrov K.M."/>
            <person name="Suarez D.L."/>
            <person name="Swayne D.E."/>
        </authorList>
    </citation>
    <scope>NUCLEOTIDE SEQUENCE [LARGE SCALE GENOMIC DNA]</scope>
    <source>
        <strain evidence="2 3">CECT 7971</strain>
    </source>
</reference>
<protein>
    <recommendedName>
        <fullName evidence="1">T6SS Phospholipase effector Tle1-like catalytic domain-containing protein</fullName>
    </recommendedName>
</protein>
<dbReference type="InterPro" id="IPR018712">
    <property type="entry name" value="Tle1-like_cat"/>
</dbReference>
<evidence type="ECO:0000313" key="3">
    <source>
        <dbReference type="Proteomes" id="UP000193307"/>
    </source>
</evidence>
<keyword evidence="3" id="KW-1185">Reference proteome</keyword>
<evidence type="ECO:0000313" key="2">
    <source>
        <dbReference type="EMBL" id="SLN46976.1"/>
    </source>
</evidence>
<dbReference type="Pfam" id="PF09994">
    <property type="entry name" value="T6SS_Tle1-like_cat"/>
    <property type="match status" value="1"/>
</dbReference>
<feature type="domain" description="T6SS Phospholipase effector Tle1-like catalytic" evidence="1">
    <location>
        <begin position="35"/>
        <end position="289"/>
    </location>
</feature>
<sequence length="347" mass="39191">MHPRQSIFSRLKHLLDFKKRVTTSVAPVGRGPITHVVIMDGTLSSLDDGFETNAGLTFKLCCEAADIGKTSTNMLVRYEAGIQWQGFGDTMSVIEGRGINEQIMRVYGGLASRYRDGDKIFLFGYSRGAYAVRSLAGFIDKIGLLRAKDTTVRNITAAYRHYQSDPDTPLARSFAAKHCHKTVVIDMLGVWDTVAAVGLHFPILWRFSKVFHEFHDLQPPKCALRSYHALAHDERRRAYAPVMFETNPRSDQVLQQMWFPGSHSDVGGQLSGHNPERKLSNATLVWMLDKAEQAGLDLPKGWRRRFLSDPHGRSIGMSKGWGKFFWLRRKRTVGHDPSELVHPAVKR</sequence>
<gene>
    <name evidence="2" type="ORF">PAM7971_02299</name>
</gene>
<dbReference type="AlphaFoldDB" id="A0A1Y5SRT5"/>
<dbReference type="Proteomes" id="UP000193307">
    <property type="component" value="Unassembled WGS sequence"/>
</dbReference>